<dbReference type="AlphaFoldDB" id="A0A7C0Y3Y1"/>
<dbReference type="Gene3D" id="3.40.640.10">
    <property type="entry name" value="Type I PLP-dependent aspartate aminotransferase-like (Major domain)"/>
    <property type="match status" value="1"/>
</dbReference>
<comment type="caution">
    <text evidence="11">The sequence shown here is derived from an EMBL/GenBank/DDBJ whole genome shotgun (WGS) entry which is preliminary data.</text>
</comment>
<evidence type="ECO:0000256" key="3">
    <source>
        <dbReference type="ARBA" id="ARBA00022576"/>
    </source>
</evidence>
<dbReference type="GO" id="GO:0008453">
    <property type="term" value="F:alanine-glyoxylate transaminase activity"/>
    <property type="evidence" value="ECO:0007669"/>
    <property type="project" value="TreeGrafter"/>
</dbReference>
<feature type="modified residue" description="N6-(pyridoxal phosphate)lysine" evidence="7">
    <location>
        <position position="197"/>
    </location>
</feature>
<dbReference type="PANTHER" id="PTHR21152:SF24">
    <property type="entry name" value="ALANINE--GLYOXYLATE AMINOTRANSFERASE 1"/>
    <property type="match status" value="1"/>
</dbReference>
<dbReference type="GO" id="GO:0004760">
    <property type="term" value="F:L-serine-pyruvate transaminase activity"/>
    <property type="evidence" value="ECO:0007669"/>
    <property type="project" value="TreeGrafter"/>
</dbReference>
<dbReference type="Gene3D" id="3.90.1150.10">
    <property type="entry name" value="Aspartate Aminotransferase, domain 1"/>
    <property type="match status" value="1"/>
</dbReference>
<dbReference type="InterPro" id="IPR020578">
    <property type="entry name" value="Aminotrans_V_PyrdxlP_BS"/>
</dbReference>
<name>A0A7C0Y3Y1_DESA2</name>
<dbReference type="InterPro" id="IPR000192">
    <property type="entry name" value="Aminotrans_V_dom"/>
</dbReference>
<feature type="domain" description="Aminotransferase class V" evidence="10">
    <location>
        <begin position="31"/>
        <end position="329"/>
    </location>
</feature>
<organism evidence="11">
    <name type="scientific">Desulfofervidus auxilii</name>
    <dbReference type="NCBI Taxonomy" id="1621989"/>
    <lineage>
        <taxon>Bacteria</taxon>
        <taxon>Pseudomonadati</taxon>
        <taxon>Thermodesulfobacteriota</taxon>
        <taxon>Candidatus Desulfofervidia</taxon>
        <taxon>Candidatus Desulfofervidales</taxon>
        <taxon>Candidatus Desulfofervidaceae</taxon>
        <taxon>Candidatus Desulfofervidus</taxon>
    </lineage>
</organism>
<proteinExistence type="inferred from homology"/>
<dbReference type="PROSITE" id="PS00595">
    <property type="entry name" value="AA_TRANSFER_CLASS_5"/>
    <property type="match status" value="1"/>
</dbReference>
<evidence type="ECO:0000256" key="5">
    <source>
        <dbReference type="ARBA" id="ARBA00022898"/>
    </source>
</evidence>
<comment type="cofactor">
    <cofactor evidence="1 7 9">
        <name>pyridoxal 5'-phosphate</name>
        <dbReference type="ChEBI" id="CHEBI:597326"/>
    </cofactor>
</comment>
<reference evidence="11" key="1">
    <citation type="journal article" date="2020" name="mSystems">
        <title>Genome- and Community-Level Interaction Insights into Carbon Utilization and Element Cycling Functions of Hydrothermarchaeota in Hydrothermal Sediment.</title>
        <authorList>
            <person name="Zhou Z."/>
            <person name="Liu Y."/>
            <person name="Xu W."/>
            <person name="Pan J."/>
            <person name="Luo Z.H."/>
            <person name="Li M."/>
        </authorList>
    </citation>
    <scope>NUCLEOTIDE SEQUENCE [LARGE SCALE GENOMIC DNA]</scope>
    <source>
        <strain evidence="11">HyVt-233</strain>
    </source>
</reference>
<dbReference type="SUPFAM" id="SSF53383">
    <property type="entry name" value="PLP-dependent transferases"/>
    <property type="match status" value="1"/>
</dbReference>
<comment type="similarity">
    <text evidence="2 8">Belongs to the class-V pyridoxal-phosphate-dependent aminotransferase family.</text>
</comment>
<evidence type="ECO:0000256" key="7">
    <source>
        <dbReference type="PIRSR" id="PIRSR000524-50"/>
    </source>
</evidence>
<gene>
    <name evidence="11" type="ORF">ENG63_03425</name>
</gene>
<dbReference type="EMBL" id="DRBS01000133">
    <property type="protein sequence ID" value="HDD43897.1"/>
    <property type="molecule type" value="Genomic_DNA"/>
</dbReference>
<accession>A0A7C0Y3Y1</accession>
<dbReference type="GO" id="GO:0019265">
    <property type="term" value="P:glycine biosynthetic process, by transamination of glyoxylate"/>
    <property type="evidence" value="ECO:0007669"/>
    <property type="project" value="TreeGrafter"/>
</dbReference>
<evidence type="ECO:0000256" key="2">
    <source>
        <dbReference type="ARBA" id="ARBA00009236"/>
    </source>
</evidence>
<feature type="binding site" evidence="6">
    <location>
        <position position="341"/>
    </location>
    <ligand>
        <name>substrate</name>
    </ligand>
</feature>
<sequence length="384" mass="43876">MMICMYKEPILFLPGPVNPPYNVNKMLSLPMIGHRTEEFHEIFADIINMLRKIFMTSKSEIFLLTSSGTGAVESAIINCFSSREKVLIPIYGEFSRRASSIMKKHGIKAIELNIPIGRGPETELIKREIRKKRDIKGIFIVYNDTSPGVFVRNLPEIADVARNENILIVIDAVSILGGSKLFMDKWGIDVVVAATQKCLATPPGISMIAVSKDAWDIMEKKNVKSLYFDLKEYKKFLLKNETPFTPAINILFSLRESLRNILDIGLNNWIRMHKLRARILYTFFEMASFKPFVKKKFRSDTVLSFSTPKELSPIKFKEELRNRFSIYIALGMGELKSKIIRIGNMGYIPFNNLASLILASSIIFKRYGIKIDIDEILDKDMVLK</sequence>
<dbReference type="Pfam" id="PF00266">
    <property type="entry name" value="Aminotran_5"/>
    <property type="match status" value="1"/>
</dbReference>
<protein>
    <submittedName>
        <fullName evidence="11">Alanine--glyoxylate aminotransferase family protein</fullName>
    </submittedName>
</protein>
<keyword evidence="4" id="KW-0808">Transferase</keyword>
<keyword evidence="5 7" id="KW-0663">Pyridoxal phosphate</keyword>
<evidence type="ECO:0000256" key="6">
    <source>
        <dbReference type="PIRSR" id="PIRSR000524-1"/>
    </source>
</evidence>
<dbReference type="InterPro" id="IPR015422">
    <property type="entry name" value="PyrdxlP-dep_Trfase_small"/>
</dbReference>
<evidence type="ECO:0000256" key="8">
    <source>
        <dbReference type="RuleBase" id="RU004075"/>
    </source>
</evidence>
<dbReference type="InterPro" id="IPR024169">
    <property type="entry name" value="SP_NH2Trfase/AEP_transaminase"/>
</dbReference>
<dbReference type="PIRSF" id="PIRSF000524">
    <property type="entry name" value="SPT"/>
    <property type="match status" value="1"/>
</dbReference>
<dbReference type="Proteomes" id="UP000886289">
    <property type="component" value="Unassembled WGS sequence"/>
</dbReference>
<dbReference type="InterPro" id="IPR015424">
    <property type="entry name" value="PyrdxlP-dep_Trfase"/>
</dbReference>
<dbReference type="PANTHER" id="PTHR21152">
    <property type="entry name" value="AMINOTRANSFERASE CLASS V"/>
    <property type="match status" value="1"/>
</dbReference>
<evidence type="ECO:0000256" key="4">
    <source>
        <dbReference type="ARBA" id="ARBA00022679"/>
    </source>
</evidence>
<evidence type="ECO:0000256" key="1">
    <source>
        <dbReference type="ARBA" id="ARBA00001933"/>
    </source>
</evidence>
<keyword evidence="3 11" id="KW-0032">Aminotransferase</keyword>
<evidence type="ECO:0000256" key="9">
    <source>
        <dbReference type="RuleBase" id="RU004504"/>
    </source>
</evidence>
<evidence type="ECO:0000259" key="10">
    <source>
        <dbReference type="Pfam" id="PF00266"/>
    </source>
</evidence>
<evidence type="ECO:0000313" key="11">
    <source>
        <dbReference type="EMBL" id="HDD43897.1"/>
    </source>
</evidence>
<dbReference type="InterPro" id="IPR015421">
    <property type="entry name" value="PyrdxlP-dep_Trfase_major"/>
</dbReference>